<evidence type="ECO:0000313" key="3">
    <source>
        <dbReference type="Proteomes" id="UP000241818"/>
    </source>
</evidence>
<dbReference type="Proteomes" id="UP000241818">
    <property type="component" value="Unassembled WGS sequence"/>
</dbReference>
<feature type="compositionally biased region" description="Basic and acidic residues" evidence="1">
    <location>
        <begin position="20"/>
        <end position="47"/>
    </location>
</feature>
<evidence type="ECO:0000313" key="2">
    <source>
        <dbReference type="EMBL" id="PSS08523.1"/>
    </source>
</evidence>
<feature type="region of interest" description="Disordered" evidence="1">
    <location>
        <begin position="1"/>
        <end position="68"/>
    </location>
</feature>
<proteinExistence type="predicted"/>
<accession>A0A2T3AQI3</accession>
<dbReference type="InParanoid" id="A0A2T3AQI3"/>
<organism evidence="2 3">
    <name type="scientific">Amorphotheca resinae ATCC 22711</name>
    <dbReference type="NCBI Taxonomy" id="857342"/>
    <lineage>
        <taxon>Eukaryota</taxon>
        <taxon>Fungi</taxon>
        <taxon>Dikarya</taxon>
        <taxon>Ascomycota</taxon>
        <taxon>Pezizomycotina</taxon>
        <taxon>Leotiomycetes</taxon>
        <taxon>Helotiales</taxon>
        <taxon>Amorphothecaceae</taxon>
        <taxon>Amorphotheca</taxon>
    </lineage>
</organism>
<dbReference type="EMBL" id="KZ679018">
    <property type="protein sequence ID" value="PSS08523.1"/>
    <property type="molecule type" value="Genomic_DNA"/>
</dbReference>
<dbReference type="AlphaFoldDB" id="A0A2T3AQI3"/>
<dbReference type="RefSeq" id="XP_024716921.1">
    <property type="nucleotide sequence ID" value="XM_024864765.1"/>
</dbReference>
<sequence length="68" mass="7453">MPLRKNKAAAKSTLDSWQKLGDESIVEGRKTKMQRVKDAAQVKHQVEDNSGEYASGSKSEKASSDSDN</sequence>
<keyword evidence="3" id="KW-1185">Reference proteome</keyword>
<evidence type="ECO:0000256" key="1">
    <source>
        <dbReference type="SAM" id="MobiDB-lite"/>
    </source>
</evidence>
<reference evidence="2 3" key="1">
    <citation type="journal article" date="2018" name="New Phytol.">
        <title>Comparative genomics and transcriptomics depict ericoid mycorrhizal fungi as versatile saprotrophs and plant mutualists.</title>
        <authorList>
            <person name="Martino E."/>
            <person name="Morin E."/>
            <person name="Grelet G.A."/>
            <person name="Kuo A."/>
            <person name="Kohler A."/>
            <person name="Daghino S."/>
            <person name="Barry K.W."/>
            <person name="Cichocki N."/>
            <person name="Clum A."/>
            <person name="Dockter R.B."/>
            <person name="Hainaut M."/>
            <person name="Kuo R.C."/>
            <person name="LaButti K."/>
            <person name="Lindahl B.D."/>
            <person name="Lindquist E.A."/>
            <person name="Lipzen A."/>
            <person name="Khouja H.R."/>
            <person name="Magnuson J."/>
            <person name="Murat C."/>
            <person name="Ohm R.A."/>
            <person name="Singer S.W."/>
            <person name="Spatafora J.W."/>
            <person name="Wang M."/>
            <person name="Veneault-Fourrey C."/>
            <person name="Henrissat B."/>
            <person name="Grigoriev I.V."/>
            <person name="Martin F.M."/>
            <person name="Perotto S."/>
        </authorList>
    </citation>
    <scope>NUCLEOTIDE SEQUENCE [LARGE SCALE GENOMIC DNA]</scope>
    <source>
        <strain evidence="2 3">ATCC 22711</strain>
    </source>
</reference>
<name>A0A2T3AQI3_AMORE</name>
<protein>
    <submittedName>
        <fullName evidence="2">Uncharacterized protein</fullName>
    </submittedName>
</protein>
<dbReference type="GeneID" id="36572846"/>
<feature type="compositionally biased region" description="Basic and acidic residues" evidence="1">
    <location>
        <begin position="58"/>
        <end position="68"/>
    </location>
</feature>
<gene>
    <name evidence="2" type="ORF">M430DRAFT_22761</name>
</gene>